<proteinExistence type="predicted"/>
<evidence type="ECO:0000313" key="2">
    <source>
        <dbReference type="Proteomes" id="UP001162162"/>
    </source>
</evidence>
<dbReference type="Proteomes" id="UP001162162">
    <property type="component" value="Unassembled WGS sequence"/>
</dbReference>
<name>A0AAV8YMK3_9CUCU</name>
<evidence type="ECO:0000313" key="1">
    <source>
        <dbReference type="EMBL" id="KAJ8952911.1"/>
    </source>
</evidence>
<feature type="non-terminal residue" evidence="1">
    <location>
        <position position="1"/>
    </location>
</feature>
<dbReference type="EMBL" id="JAPWTK010000063">
    <property type="protein sequence ID" value="KAJ8952911.1"/>
    <property type="molecule type" value="Genomic_DNA"/>
</dbReference>
<accession>A0AAV8YMK3</accession>
<protein>
    <submittedName>
        <fullName evidence="1">Uncharacterized protein</fullName>
    </submittedName>
</protein>
<gene>
    <name evidence="1" type="ORF">NQ318_006528</name>
</gene>
<sequence length="168" mass="19465">EMVYLTEMHKIKILQMIGYGDRTRTQDEVVCLFQEKYLELPPISQGADTVWPQITGTPQGEVLYCRSYAFRLFVSRLPVRKRRGILAAGKPHARTESAAEIGENLSVSSPGARSFMQVYWWMRSAKHRHLASFQLERLKTCLSILRDVFFLWQIVSMPRNASSKWRIA</sequence>
<comment type="caution">
    <text evidence="1">The sequence shown here is derived from an EMBL/GenBank/DDBJ whole genome shotgun (WGS) entry which is preliminary data.</text>
</comment>
<dbReference type="AlphaFoldDB" id="A0AAV8YMK3"/>
<reference evidence="1" key="1">
    <citation type="journal article" date="2023" name="Insect Mol. Biol.">
        <title>Genome sequencing provides insights into the evolution of gene families encoding plant cell wall-degrading enzymes in longhorned beetles.</title>
        <authorList>
            <person name="Shin N.R."/>
            <person name="Okamura Y."/>
            <person name="Kirsch R."/>
            <person name="Pauchet Y."/>
        </authorList>
    </citation>
    <scope>NUCLEOTIDE SEQUENCE</scope>
    <source>
        <strain evidence="1">AMC_N1</strain>
    </source>
</reference>
<organism evidence="1 2">
    <name type="scientific">Aromia moschata</name>
    <dbReference type="NCBI Taxonomy" id="1265417"/>
    <lineage>
        <taxon>Eukaryota</taxon>
        <taxon>Metazoa</taxon>
        <taxon>Ecdysozoa</taxon>
        <taxon>Arthropoda</taxon>
        <taxon>Hexapoda</taxon>
        <taxon>Insecta</taxon>
        <taxon>Pterygota</taxon>
        <taxon>Neoptera</taxon>
        <taxon>Endopterygota</taxon>
        <taxon>Coleoptera</taxon>
        <taxon>Polyphaga</taxon>
        <taxon>Cucujiformia</taxon>
        <taxon>Chrysomeloidea</taxon>
        <taxon>Cerambycidae</taxon>
        <taxon>Cerambycinae</taxon>
        <taxon>Callichromatini</taxon>
        <taxon>Aromia</taxon>
    </lineage>
</organism>
<keyword evidence="2" id="KW-1185">Reference proteome</keyword>